<comment type="caution">
    <text evidence="1">The sequence shown here is derived from an EMBL/GenBank/DDBJ whole genome shotgun (WGS) entry which is preliminary data.</text>
</comment>
<gene>
    <name evidence="1" type="ORF">I7I52_07208</name>
</gene>
<name>A0A8H7YVK4_AJECA</name>
<evidence type="ECO:0000313" key="1">
    <source>
        <dbReference type="EMBL" id="KAG5296490.1"/>
    </source>
</evidence>
<accession>A0A8H7YVK4</accession>
<dbReference type="AlphaFoldDB" id="A0A8H7YVK4"/>
<dbReference type="VEuPathDB" id="FungiDB:I7I52_07208"/>
<sequence length="78" mass="8902">MMMGKRGDKSQAEEGTRRWCKRDISICPATFLTRTATCWNDFNISSDAFIVLLVPFRHLISPCRGIQSQIPHAAYSLR</sequence>
<dbReference type="Proteomes" id="UP000670092">
    <property type="component" value="Unassembled WGS sequence"/>
</dbReference>
<organism evidence="1 2">
    <name type="scientific">Ajellomyces capsulatus</name>
    <name type="common">Darling's disease fungus</name>
    <name type="synonym">Histoplasma capsulatum</name>
    <dbReference type="NCBI Taxonomy" id="5037"/>
    <lineage>
        <taxon>Eukaryota</taxon>
        <taxon>Fungi</taxon>
        <taxon>Dikarya</taxon>
        <taxon>Ascomycota</taxon>
        <taxon>Pezizomycotina</taxon>
        <taxon>Eurotiomycetes</taxon>
        <taxon>Eurotiomycetidae</taxon>
        <taxon>Onygenales</taxon>
        <taxon>Ajellomycetaceae</taxon>
        <taxon>Histoplasma</taxon>
    </lineage>
</organism>
<reference evidence="1 2" key="1">
    <citation type="submission" date="2021-01" db="EMBL/GenBank/DDBJ databases">
        <title>Chromosome-level genome assembly of a human fungal pathogen reveals clustering of transcriptionally co-regulated genes.</title>
        <authorList>
            <person name="Voorhies M."/>
            <person name="Cohen S."/>
            <person name="Shea T.P."/>
            <person name="Petrus S."/>
            <person name="Munoz J.F."/>
            <person name="Poplawski S."/>
            <person name="Goldman W.E."/>
            <person name="Michael T."/>
            <person name="Cuomo C.A."/>
            <person name="Sil A."/>
            <person name="Beyhan S."/>
        </authorList>
    </citation>
    <scope>NUCLEOTIDE SEQUENCE [LARGE SCALE GENOMIC DNA]</scope>
    <source>
        <strain evidence="1 2">G184AR</strain>
    </source>
</reference>
<proteinExistence type="predicted"/>
<evidence type="ECO:0000313" key="2">
    <source>
        <dbReference type="Proteomes" id="UP000670092"/>
    </source>
</evidence>
<dbReference type="EMBL" id="JAEVHI010000003">
    <property type="protein sequence ID" value="KAG5296490.1"/>
    <property type="molecule type" value="Genomic_DNA"/>
</dbReference>
<protein>
    <submittedName>
        <fullName evidence="1">Uncharacterized protein</fullName>
    </submittedName>
</protein>